<keyword evidence="5" id="KW-1185">Reference proteome</keyword>
<protein>
    <submittedName>
        <fullName evidence="4">Tim44-like domain-containing protein</fullName>
    </submittedName>
</protein>
<keyword evidence="2" id="KW-0732">Signal</keyword>
<dbReference type="SUPFAM" id="SSF54427">
    <property type="entry name" value="NTF2-like"/>
    <property type="match status" value="1"/>
</dbReference>
<dbReference type="EMBL" id="JBEQCT010000011">
    <property type="protein sequence ID" value="MFM2486821.1"/>
    <property type="molecule type" value="Genomic_DNA"/>
</dbReference>
<evidence type="ECO:0000313" key="4">
    <source>
        <dbReference type="EMBL" id="MFM2486821.1"/>
    </source>
</evidence>
<keyword evidence="1" id="KW-0812">Transmembrane</keyword>
<sequence length="265" mass="29439">MTKRILALLLVTLATLTLSLNANARKFGGGHSWGHSYHTSRSYHPSYAHNNGSVSGYSRPRFSHGLLGGLVVGGILGSMFGHHGYGYGGGYGGFGFGHLLIWLLIGWVVWRLIRGHRGNLGQSGPSLFNQGGGSAKEFDLPPGFDVNGFLEGAKNHYHILQTAWNHNDFSTIGPYLAPELYQQMMAERAKFGSQPLNNQILYVDASLVRSQQYSGQQQVSVHFNGQYKTTDGRQVRIDEIWHLRRDSHRVSSSWLIEGIEERSEQ</sequence>
<dbReference type="SMART" id="SM00978">
    <property type="entry name" value="Tim44"/>
    <property type="match status" value="1"/>
</dbReference>
<gene>
    <name evidence="4" type="ORF">ABUE30_17450</name>
</gene>
<dbReference type="PANTHER" id="PTHR41542">
    <property type="entry name" value="BLL5807 PROTEIN"/>
    <property type="match status" value="1"/>
</dbReference>
<feature type="transmembrane region" description="Helical" evidence="1">
    <location>
        <begin position="93"/>
        <end position="113"/>
    </location>
</feature>
<dbReference type="Proteomes" id="UP001629953">
    <property type="component" value="Unassembled WGS sequence"/>
</dbReference>
<proteinExistence type="predicted"/>
<dbReference type="Pfam" id="PF04280">
    <property type="entry name" value="Tim44"/>
    <property type="match status" value="1"/>
</dbReference>
<dbReference type="Gene3D" id="3.10.450.240">
    <property type="match status" value="1"/>
</dbReference>
<evidence type="ECO:0000256" key="2">
    <source>
        <dbReference type="SAM" id="SignalP"/>
    </source>
</evidence>
<evidence type="ECO:0000259" key="3">
    <source>
        <dbReference type="SMART" id="SM00978"/>
    </source>
</evidence>
<organism evidence="4 5">
    <name type="scientific">Celerinatantimonas yamalensis</name>
    <dbReference type="NCBI Taxonomy" id="559956"/>
    <lineage>
        <taxon>Bacteria</taxon>
        <taxon>Pseudomonadati</taxon>
        <taxon>Pseudomonadota</taxon>
        <taxon>Gammaproteobacteria</taxon>
        <taxon>Celerinatantimonadaceae</taxon>
        <taxon>Celerinatantimonas</taxon>
    </lineage>
</organism>
<feature type="domain" description="Tim44-like" evidence="3">
    <location>
        <begin position="130"/>
        <end position="261"/>
    </location>
</feature>
<name>A0ABW9GAT3_9GAMM</name>
<dbReference type="InterPro" id="IPR032710">
    <property type="entry name" value="NTF2-like_dom_sf"/>
</dbReference>
<feature type="transmembrane region" description="Helical" evidence="1">
    <location>
        <begin position="62"/>
        <end position="81"/>
    </location>
</feature>
<dbReference type="InterPro" id="IPR007379">
    <property type="entry name" value="Tim44-like_dom"/>
</dbReference>
<evidence type="ECO:0000256" key="1">
    <source>
        <dbReference type="SAM" id="Phobius"/>
    </source>
</evidence>
<evidence type="ECO:0000313" key="5">
    <source>
        <dbReference type="Proteomes" id="UP001629953"/>
    </source>
</evidence>
<dbReference type="RefSeq" id="WP_408625116.1">
    <property type="nucleotide sequence ID" value="NZ_JBEQCT010000011.1"/>
</dbReference>
<reference evidence="4 5" key="1">
    <citation type="journal article" date="2013" name="Int. J. Syst. Evol. Microbiol.">
        <title>Celerinatantimonas yamalensis sp. nov., a cold-adapted diazotrophic bacterium from a cold permafrost brine.</title>
        <authorList>
            <person name="Shcherbakova V."/>
            <person name="Chuvilskaya N."/>
            <person name="Rivkina E."/>
            <person name="Demidov N."/>
            <person name="Uchaeva V."/>
            <person name="Suetin S."/>
            <person name="Suzina N."/>
            <person name="Gilichinsky D."/>
        </authorList>
    </citation>
    <scope>NUCLEOTIDE SEQUENCE [LARGE SCALE GENOMIC DNA]</scope>
    <source>
        <strain evidence="4 5">C7</strain>
    </source>
</reference>
<feature type="chain" id="PRO_5046284397" evidence="2">
    <location>
        <begin position="25"/>
        <end position="265"/>
    </location>
</feature>
<comment type="caution">
    <text evidence="4">The sequence shown here is derived from an EMBL/GenBank/DDBJ whole genome shotgun (WGS) entry which is preliminary data.</text>
</comment>
<accession>A0ABW9GAT3</accession>
<keyword evidence="1" id="KW-1133">Transmembrane helix</keyword>
<keyword evidence="1" id="KW-0472">Membrane</keyword>
<dbReference type="PANTHER" id="PTHR41542:SF1">
    <property type="entry name" value="BLL5807 PROTEIN"/>
    <property type="match status" value="1"/>
</dbReference>
<feature type="signal peptide" evidence="2">
    <location>
        <begin position="1"/>
        <end position="24"/>
    </location>
</feature>